<organism evidence="12 13">
    <name type="scientific">Rhizoctonia solani</name>
    <dbReference type="NCBI Taxonomy" id="456999"/>
    <lineage>
        <taxon>Eukaryota</taxon>
        <taxon>Fungi</taxon>
        <taxon>Dikarya</taxon>
        <taxon>Basidiomycota</taxon>
        <taxon>Agaricomycotina</taxon>
        <taxon>Agaricomycetes</taxon>
        <taxon>Cantharellales</taxon>
        <taxon>Ceratobasidiaceae</taxon>
        <taxon>Rhizoctonia</taxon>
    </lineage>
</organism>
<name>A0A8H7H230_9AGAM</name>
<dbReference type="Pfam" id="PF17403">
    <property type="entry name" value="Nrap_D2"/>
    <property type="match status" value="1"/>
</dbReference>
<evidence type="ECO:0000259" key="6">
    <source>
        <dbReference type="Pfam" id="PF03813"/>
    </source>
</evidence>
<dbReference type="InterPro" id="IPR035370">
    <property type="entry name" value="Nrap_D5"/>
</dbReference>
<feature type="domain" description="Nrap protein" evidence="8">
    <location>
        <begin position="497"/>
        <end position="651"/>
    </location>
</feature>
<gene>
    <name evidence="12" type="ORF">RHS04_08274</name>
</gene>
<keyword evidence="3" id="KW-0694">RNA-binding</keyword>
<feature type="domain" description="Nrap protein" evidence="10">
    <location>
        <begin position="880"/>
        <end position="1029"/>
    </location>
</feature>
<dbReference type="InterPro" id="IPR035367">
    <property type="entry name" value="Nrap_D2"/>
</dbReference>
<dbReference type="InterPro" id="IPR035082">
    <property type="entry name" value="Nrap_D1"/>
</dbReference>
<evidence type="ECO:0000259" key="11">
    <source>
        <dbReference type="Pfam" id="PF17407"/>
    </source>
</evidence>
<dbReference type="GO" id="GO:0006409">
    <property type="term" value="P:tRNA export from nucleus"/>
    <property type="evidence" value="ECO:0007669"/>
    <property type="project" value="TreeGrafter"/>
</dbReference>
<evidence type="ECO:0000256" key="2">
    <source>
        <dbReference type="ARBA" id="ARBA00006674"/>
    </source>
</evidence>
<dbReference type="Pfam" id="PF03813">
    <property type="entry name" value="Nrap"/>
    <property type="match status" value="1"/>
</dbReference>
<feature type="domain" description="Nrap protein" evidence="9">
    <location>
        <begin position="681"/>
        <end position="877"/>
    </location>
</feature>
<dbReference type="PANTHER" id="PTHR17972">
    <property type="entry name" value="NUCLEOLAR RNA-ASSOCIATED PROTEIN"/>
    <property type="match status" value="1"/>
</dbReference>
<protein>
    <submittedName>
        <fullName evidence="12">U3 small nucleolar RNA-associated protein 22</fullName>
    </submittedName>
</protein>
<comment type="subcellular location">
    <subcellularLocation>
        <location evidence="1">Nucleus</location>
        <location evidence="1">Nucleolus</location>
    </subcellularLocation>
</comment>
<dbReference type="Proteomes" id="UP000650582">
    <property type="component" value="Unassembled WGS sequence"/>
</dbReference>
<dbReference type="GO" id="GO:0032545">
    <property type="term" value="C:CURI complex"/>
    <property type="evidence" value="ECO:0007669"/>
    <property type="project" value="TreeGrafter"/>
</dbReference>
<feature type="region of interest" description="Disordered" evidence="5">
    <location>
        <begin position="1"/>
        <end position="56"/>
    </location>
</feature>
<accession>A0A8H7H230</accession>
<sequence>MGSSSKRKAVVSAPIVPEPNDVEMSDGQSNASGNDESAMSENEEQSGAPQPVKAPGVFHAPTTQELVELREGTELFKSNSFKLQAKQLLREVSASESQRGIVEKVLMSLHEHLMNLPSIAPCKPPSTIKKRTGVPYPAPLPSQDSQWTVSFEPPSNIQLVGSWANGVAVRGNDKTGFSVDLAVEIPSSLLREKDYLNARYFHQRAYYLAIIASSLSAKGNPLGLTSDDLHYESLEHDIRRTTLVILPTKDSSSDLARSKFPLSIRIIPVLPSNNPLSERHLGPGRACIRTSGLSDLDPAPTPLYNNSVLLGTTSVSHLLLIHNAKSQIPAFGDTLALLRVWANQRGYGTGTGHRSEDSAQHARCVRGFGFLGALWGAIIVYLVLGGKPVKGVKKQARIGRGLSSYQLFRAVLDFLAKHDFATAPIFLAESPFELADWKEHHDAIFVDGSGKYNMLAGVPLESLEMLKLDAQASLSLLDESSDEAFEATFLHDLRNPRLRFDYSLRVPLDGAKSKVETLSTTLEWSSRTNALISQLASIVRKALGTRVKACVILQPAPTLRPLSQSTPNPIPFVELGLVLDQTEAPRLVDYGPPADDSAGSETFRAFWGPKSELRRFKDGRILESVVWEVTHPDERAHIPGRLIQHILQYHFGIELAPVQRTIYDEVVRLPSSVVKLYSSVAENLMTFRPSQTAFDALVKQIKSAEDLPLALVTASPISPSLRGTSVFYPWPLDIARYGALPDSIKYVPPMEAILQLEKSARWPDDLAAIQKIKLAFFVGIADALRAQDEKIRTAVALDSDATETDIHDNCSLEILAPSGFAFRLRIYHDREKTLLDGIISDTKAVPAVVAVAKNALRIHETRFIHTPRHHAAVAALGHRYPSYAPTVRLVVRWLGAHLLLTHISHALVELIVAREFLKPGLPPTSVPTAFARVVQTLVEWRWREEPLAVPLYSALDEQGERDHKKLSKGAEEACRALRGEDPTLSRGAWVVSTEEDVRGLRWGSPKPIVAARVQQIAKATLEHILSHEIIEKTIFLHPLTDYDFIIRLNPSVLPRYGENLAADQRVWTASRGFANNREVSSPLVGFDPAAEYLADLRRSFGHLALFFHDPHGGDIIAGLWDPKPTTQVTPFKVLLGYSTKPTDGGKVVFNKKSAIAEMKLMGEGIPTLLRQMIAKLNAVRQSLRSALDQYLEMCLAIDYSFTDNSSPQYGFELLTNAIVDELELFTSYEKKLSQAKAALGTARNRSAIAVPFSRLPNDILIRIFELVTTEHSCIAHKQKQANKYIVPRYPSLLAHVCSRWRRVVMSSTYLWSHIDIPTFFSHNKETFAGMDEYIAQSGASLLDIHIVELDGLDNPVLTTPGPLTRVLVPLTSRIRSLEIELSAPYNKTGGYSIMLSSFFSNCTPGTLKRLAICLNNSNAPCCFIAAAFSVPKRNTTSFGAAVENVISLSIPEKTLEDLWFPVTTLELRGVYPRWSSKAYSGLTTLRLGSNGGFRASVSQAEISAILSSSPKLRILDFGLNITYAYSPEEEIKPVGLDDLEVLLTGERTPEQLGRLLCLIAPGSRPLSISLRQSAGRHRTRFSAEVRDFFARANVEVVGMAGSYAYQQVIELQELVPEMRALVFSRINIRQIDLNSVSLGDPETDLQDLYVLRDTMISQDNLLRMVKAHRIHKLIMAKDAKIMDAIGLTPVLDKRTIHEQLSALEVDLKLIDSEEPHPFQEWDWSF</sequence>
<feature type="compositionally biased region" description="Polar residues" evidence="5">
    <location>
        <begin position="26"/>
        <end position="48"/>
    </location>
</feature>
<reference evidence="12" key="1">
    <citation type="submission" date="2020-09" db="EMBL/GenBank/DDBJ databases">
        <title>Comparative genome analyses of four rice-infecting Rhizoctonia solani isolates reveal extensive enrichment of homogalacturonan modification genes.</title>
        <authorList>
            <person name="Lee D.-Y."/>
            <person name="Jeon J."/>
            <person name="Kim K.-T."/>
            <person name="Cheong K."/>
            <person name="Song H."/>
            <person name="Choi G."/>
            <person name="Ko J."/>
            <person name="Opiyo S.O."/>
            <person name="Zuo S."/>
            <person name="Madhav S."/>
            <person name="Lee Y.-H."/>
            <person name="Wang G.-L."/>
        </authorList>
    </citation>
    <scope>NUCLEOTIDE SEQUENCE</scope>
    <source>
        <strain evidence="12">AG1-IA YN-7</strain>
    </source>
</reference>
<dbReference type="GO" id="GO:0032040">
    <property type="term" value="C:small-subunit processome"/>
    <property type="evidence" value="ECO:0007669"/>
    <property type="project" value="TreeGrafter"/>
</dbReference>
<dbReference type="InterPro" id="IPR035371">
    <property type="entry name" value="Nrap_D6"/>
</dbReference>
<evidence type="ECO:0000313" key="13">
    <source>
        <dbReference type="Proteomes" id="UP000650582"/>
    </source>
</evidence>
<dbReference type="Pfam" id="PF17407">
    <property type="entry name" value="Nrap_D6"/>
    <property type="match status" value="1"/>
</dbReference>
<feature type="domain" description="Nrap protein" evidence="7">
    <location>
        <begin position="330"/>
        <end position="491"/>
    </location>
</feature>
<evidence type="ECO:0000313" key="12">
    <source>
        <dbReference type="EMBL" id="KAF8671518.1"/>
    </source>
</evidence>
<dbReference type="PANTHER" id="PTHR17972:SF0">
    <property type="entry name" value="NUCLEOLAR PROTEIN 6"/>
    <property type="match status" value="1"/>
</dbReference>
<evidence type="ECO:0000259" key="9">
    <source>
        <dbReference type="Pfam" id="PF17405"/>
    </source>
</evidence>
<dbReference type="GO" id="GO:0003723">
    <property type="term" value="F:RNA binding"/>
    <property type="evidence" value="ECO:0007669"/>
    <property type="project" value="UniProtKB-KW"/>
</dbReference>
<dbReference type="Pfam" id="PF17405">
    <property type="entry name" value="Nrap_D4"/>
    <property type="match status" value="1"/>
</dbReference>
<dbReference type="GO" id="GO:0006364">
    <property type="term" value="P:rRNA processing"/>
    <property type="evidence" value="ECO:0007669"/>
    <property type="project" value="TreeGrafter"/>
</dbReference>
<dbReference type="Pfam" id="PF17404">
    <property type="entry name" value="Nrap_D3"/>
    <property type="match status" value="1"/>
</dbReference>
<evidence type="ECO:0000256" key="1">
    <source>
        <dbReference type="ARBA" id="ARBA00004604"/>
    </source>
</evidence>
<evidence type="ECO:0000259" key="8">
    <source>
        <dbReference type="Pfam" id="PF17404"/>
    </source>
</evidence>
<feature type="domain" description="Nrap protein" evidence="11">
    <location>
        <begin position="1039"/>
        <end position="1165"/>
    </location>
</feature>
<evidence type="ECO:0000256" key="4">
    <source>
        <dbReference type="ARBA" id="ARBA00023242"/>
    </source>
</evidence>
<evidence type="ECO:0000256" key="5">
    <source>
        <dbReference type="SAM" id="MobiDB-lite"/>
    </source>
</evidence>
<evidence type="ECO:0000256" key="3">
    <source>
        <dbReference type="ARBA" id="ARBA00022884"/>
    </source>
</evidence>
<comment type="similarity">
    <text evidence="2">Belongs to the NRAP family.</text>
</comment>
<dbReference type="InterPro" id="IPR005554">
    <property type="entry name" value="NOL6/Upt22"/>
</dbReference>
<dbReference type="InterPro" id="IPR035369">
    <property type="entry name" value="Nrap_D4"/>
</dbReference>
<dbReference type="GO" id="GO:0034456">
    <property type="term" value="C:UTP-C complex"/>
    <property type="evidence" value="ECO:0007669"/>
    <property type="project" value="TreeGrafter"/>
</dbReference>
<comment type="caution">
    <text evidence="12">The sequence shown here is derived from an EMBL/GenBank/DDBJ whole genome shotgun (WGS) entry which is preliminary data.</text>
</comment>
<evidence type="ECO:0000259" key="7">
    <source>
        <dbReference type="Pfam" id="PF17403"/>
    </source>
</evidence>
<dbReference type="Gene3D" id="3.30.70.3030">
    <property type="match status" value="1"/>
</dbReference>
<evidence type="ECO:0000259" key="10">
    <source>
        <dbReference type="Pfam" id="PF17406"/>
    </source>
</evidence>
<dbReference type="EMBL" id="JACYCC010000218">
    <property type="protein sequence ID" value="KAF8671518.1"/>
    <property type="molecule type" value="Genomic_DNA"/>
</dbReference>
<dbReference type="InterPro" id="IPR035368">
    <property type="entry name" value="Nrap_D3"/>
</dbReference>
<dbReference type="Pfam" id="PF17406">
    <property type="entry name" value="Nrap_D5"/>
    <property type="match status" value="1"/>
</dbReference>
<dbReference type="Gene3D" id="1.10.1410.10">
    <property type="match status" value="1"/>
</dbReference>
<feature type="domain" description="Nrap protein" evidence="6">
    <location>
        <begin position="179"/>
        <end position="326"/>
    </location>
</feature>
<keyword evidence="4" id="KW-0539">Nucleus</keyword>
<dbReference type="Gene3D" id="1.20.1280.50">
    <property type="match status" value="1"/>
</dbReference>
<proteinExistence type="inferred from homology"/>